<feature type="domain" description="Terminase large subunit ribonuclease H-like" evidence="1">
    <location>
        <begin position="318"/>
        <end position="415"/>
    </location>
</feature>
<proteinExistence type="predicted"/>
<protein>
    <submittedName>
        <fullName evidence="2">Putative phage terminase large subunit-like protein</fullName>
    </submittedName>
</protein>
<name>A0A4R6T1A0_9SPHI</name>
<reference evidence="2 3" key="1">
    <citation type="submission" date="2019-03" db="EMBL/GenBank/DDBJ databases">
        <title>Genomic Encyclopedia of Archaeal and Bacterial Type Strains, Phase II (KMG-II): from individual species to whole genera.</title>
        <authorList>
            <person name="Goeker M."/>
        </authorList>
    </citation>
    <scope>NUCLEOTIDE SEQUENCE [LARGE SCALE GENOMIC DNA]</scope>
    <source>
        <strain evidence="2 3">DSM 19035</strain>
    </source>
</reference>
<dbReference type="InterPro" id="IPR006517">
    <property type="entry name" value="Phage_terminase_lsu-like_C"/>
</dbReference>
<dbReference type="Proteomes" id="UP000295620">
    <property type="component" value="Unassembled WGS sequence"/>
</dbReference>
<organism evidence="2 3">
    <name type="scientific">Pedobacter metabolipauper</name>
    <dbReference type="NCBI Taxonomy" id="425513"/>
    <lineage>
        <taxon>Bacteria</taxon>
        <taxon>Pseudomonadati</taxon>
        <taxon>Bacteroidota</taxon>
        <taxon>Sphingobacteriia</taxon>
        <taxon>Sphingobacteriales</taxon>
        <taxon>Sphingobacteriaceae</taxon>
        <taxon>Pedobacter</taxon>
    </lineage>
</organism>
<gene>
    <name evidence="2" type="ORF">ATK78_1308</name>
</gene>
<dbReference type="OrthoDB" id="9771580at2"/>
<dbReference type="NCBIfam" id="TIGR01630">
    <property type="entry name" value="psiM2_ORF9"/>
    <property type="match status" value="1"/>
</dbReference>
<evidence type="ECO:0000313" key="3">
    <source>
        <dbReference type="Proteomes" id="UP000295620"/>
    </source>
</evidence>
<keyword evidence="3" id="KW-1185">Reference proteome</keyword>
<dbReference type="EMBL" id="SNYC01000003">
    <property type="protein sequence ID" value="TDQ12175.1"/>
    <property type="molecule type" value="Genomic_DNA"/>
</dbReference>
<comment type="caution">
    <text evidence="2">The sequence shown here is derived from an EMBL/GenBank/DDBJ whole genome shotgun (WGS) entry which is preliminary data.</text>
</comment>
<accession>A0A4R6T1A0</accession>
<dbReference type="AlphaFoldDB" id="A0A4R6T1A0"/>
<dbReference type="Pfam" id="PF03237">
    <property type="entry name" value="Terminase_6N"/>
    <property type="match status" value="1"/>
</dbReference>
<evidence type="ECO:0000313" key="2">
    <source>
        <dbReference type="EMBL" id="TDQ12175.1"/>
    </source>
</evidence>
<dbReference type="RefSeq" id="WP_133575184.1">
    <property type="nucleotide sequence ID" value="NZ_SNYC01000003.1"/>
</dbReference>
<sequence length="483" mass="55586">MIVAAPSRNLLIEQIRVQHELNRRRAPTSVLNFTKYTFTHQFHATWFHNSYYQKLDDFADGKIKKLMVFMPPQHGKSEGSTRRLPAYVLGKVPDKKVAIACYNSSKARKFNREIQRIMDEPDYQDLFPEARLSNGSDGYARTSDEFEMLDHRGGLKSVGVGGSLTGEPVDMLIMDDLYKDAKSAWSPKVRENVQDWYDTVADSRLHNDSQQLLVFTRWHPDDLAGRLLSIEGDDWEVIIYPAIKVGEPNDYDPRKEGEALYPEKHSKEKLEKTKHRNKHVFECLYQQNPTSKVGLLYEPFKTYTIKPVSVKTTRKAYIDTADSGRDFLCSIVYDETESAMYVVDVIYTQEGMLTTESLVSVQMMKHTVQHTIIEANNGGEGFKRNVEKGTRTLGNTKTKFKAFHQADNKEVRIFTNSADVNNMIFFPVGWKEFWPKFYKDVTEYMAQGDNEHDDAEDTMTGMVEFFGTNLMSETVSKSKMGFY</sequence>
<dbReference type="Pfam" id="PF22530">
    <property type="entry name" value="Terminase-T7_RNaseH-like"/>
    <property type="match status" value="1"/>
</dbReference>
<dbReference type="InterPro" id="IPR054762">
    <property type="entry name" value="Gp19_RNaseH-like"/>
</dbReference>
<evidence type="ECO:0000259" key="1">
    <source>
        <dbReference type="Pfam" id="PF22530"/>
    </source>
</evidence>